<name>A0ABT7X6F9_9BACE</name>
<reference evidence="2" key="1">
    <citation type="submission" date="2023-06" db="EMBL/GenBank/DDBJ databases">
        <authorList>
            <person name="Zeman M."/>
            <person name="Kubasova T."/>
            <person name="Jahodarova E."/>
            <person name="Nykrynova M."/>
            <person name="Rychlik I."/>
        </authorList>
    </citation>
    <scope>NUCLEOTIDE SEQUENCE</scope>
    <source>
        <strain evidence="2">84_SSukc20</strain>
    </source>
</reference>
<dbReference type="GO" id="GO:0003677">
    <property type="term" value="F:DNA binding"/>
    <property type="evidence" value="ECO:0007669"/>
    <property type="project" value="UniProtKB-KW"/>
</dbReference>
<dbReference type="Proteomes" id="UP001167871">
    <property type="component" value="Unassembled WGS sequence"/>
</dbReference>
<evidence type="ECO:0000313" key="2">
    <source>
        <dbReference type="EMBL" id="MDN0049620.1"/>
    </source>
</evidence>
<accession>A0ABT7X6F9</accession>
<keyword evidence="2" id="KW-0238">DNA-binding</keyword>
<organism evidence="2 3">
    <name type="scientific">Bacteroides gallinaceum</name>
    <dbReference type="NCBI Taxonomy" id="1462571"/>
    <lineage>
        <taxon>Bacteria</taxon>
        <taxon>Pseudomonadati</taxon>
        <taxon>Bacteroidota</taxon>
        <taxon>Bacteroidia</taxon>
        <taxon>Bacteroidales</taxon>
        <taxon>Bacteroidaceae</taxon>
        <taxon>Bacteroides</taxon>
    </lineage>
</organism>
<proteinExistence type="predicted"/>
<dbReference type="Pfam" id="PF17293">
    <property type="entry name" value="Arm-DNA-bind_5"/>
    <property type="match status" value="1"/>
</dbReference>
<gene>
    <name evidence="2" type="ORF">QVO10_09520</name>
</gene>
<dbReference type="EMBL" id="JAUEII010000019">
    <property type="protein sequence ID" value="MDN0049620.1"/>
    <property type="molecule type" value="Genomic_DNA"/>
</dbReference>
<evidence type="ECO:0000259" key="1">
    <source>
        <dbReference type="Pfam" id="PF17293"/>
    </source>
</evidence>
<dbReference type="RefSeq" id="WP_301639932.1">
    <property type="nucleotide sequence ID" value="NZ_JAUEII010000019.1"/>
</dbReference>
<protein>
    <submittedName>
        <fullName evidence="2">Arm DNA-binding domain-containing protein</fullName>
    </submittedName>
</protein>
<reference evidence="2" key="2">
    <citation type="submission" date="2024-05" db="EMBL/GenBank/DDBJ databases">
        <title>Identification and characterization of horizontal gene transfer across gut microbiota members of farm animals based on homology search.</title>
        <authorList>
            <person name="Schwarzerova J."/>
            <person name="Nykrynova M."/>
            <person name="Jureckova K."/>
            <person name="Cejkova D."/>
            <person name="Rychlik I."/>
        </authorList>
    </citation>
    <scope>NUCLEOTIDE SEQUENCE</scope>
    <source>
        <strain evidence="2">84_SSukc20</strain>
    </source>
</reference>
<dbReference type="InterPro" id="IPR035386">
    <property type="entry name" value="Arm-DNA-bind_5"/>
</dbReference>
<comment type="caution">
    <text evidence="2">The sequence shown here is derived from an EMBL/GenBank/DDBJ whole genome shotgun (WGS) entry which is preliminary data.</text>
</comment>
<evidence type="ECO:0000313" key="3">
    <source>
        <dbReference type="Proteomes" id="UP001167871"/>
    </source>
</evidence>
<feature type="domain" description="Arm DNA-binding" evidence="1">
    <location>
        <begin position="3"/>
        <end position="35"/>
    </location>
</feature>
<sequence>MESGNKSIYLDIYHERKIHYEFLKLYLVRENSVETKAPDEPMPPHSHPR</sequence>
<keyword evidence="3" id="KW-1185">Reference proteome</keyword>